<accession>A0A1W1YA83</accession>
<dbReference type="Gene3D" id="1.10.4100.10">
    <property type="entry name" value="2-methylcitrate dehydratase PrpD"/>
    <property type="match status" value="1"/>
</dbReference>
<dbReference type="InterPro" id="IPR045336">
    <property type="entry name" value="MmgE_PrpD_N"/>
</dbReference>
<evidence type="ECO:0000259" key="2">
    <source>
        <dbReference type="Pfam" id="PF03972"/>
    </source>
</evidence>
<dbReference type="Proteomes" id="UP000192708">
    <property type="component" value="Unassembled WGS sequence"/>
</dbReference>
<dbReference type="Pfam" id="PF19305">
    <property type="entry name" value="MmgE_PrpD_C"/>
    <property type="match status" value="1"/>
</dbReference>
<dbReference type="RefSeq" id="WP_084282469.1">
    <property type="nucleotide sequence ID" value="NZ_FWXJ01000002.1"/>
</dbReference>
<dbReference type="PANTHER" id="PTHR16943:SF8">
    <property type="entry name" value="2-METHYLCITRATE DEHYDRATASE"/>
    <property type="match status" value="1"/>
</dbReference>
<reference evidence="4 5" key="1">
    <citation type="submission" date="2017-04" db="EMBL/GenBank/DDBJ databases">
        <authorList>
            <person name="Afonso C.L."/>
            <person name="Miller P.J."/>
            <person name="Scott M.A."/>
            <person name="Spackman E."/>
            <person name="Goraichik I."/>
            <person name="Dimitrov K.M."/>
            <person name="Suarez D.L."/>
            <person name="Swayne D.E."/>
        </authorList>
    </citation>
    <scope>NUCLEOTIDE SEQUENCE [LARGE SCALE GENOMIC DNA]</scope>
    <source>
        <strain evidence="4 5">VK13</strain>
    </source>
</reference>
<dbReference type="GO" id="GO:0016829">
    <property type="term" value="F:lyase activity"/>
    <property type="evidence" value="ECO:0007669"/>
    <property type="project" value="InterPro"/>
</dbReference>
<dbReference type="InterPro" id="IPR045337">
    <property type="entry name" value="MmgE_PrpD_C"/>
</dbReference>
<feature type="domain" description="MmgE/PrpD N-terminal" evidence="2">
    <location>
        <begin position="7"/>
        <end position="243"/>
    </location>
</feature>
<organism evidence="4 5">
    <name type="scientific">Polynucleobacter kasalickyi</name>
    <dbReference type="NCBI Taxonomy" id="1938817"/>
    <lineage>
        <taxon>Bacteria</taxon>
        <taxon>Pseudomonadati</taxon>
        <taxon>Pseudomonadota</taxon>
        <taxon>Betaproteobacteria</taxon>
        <taxon>Burkholderiales</taxon>
        <taxon>Burkholderiaceae</taxon>
        <taxon>Polynucleobacter</taxon>
    </lineage>
</organism>
<sequence length="454" mass="49532">MSIGEFFATNVTALDFEQINQDMLHWAKVGILDTVGVTLAGANEPCATILSSVLEGSTGPAVLFGTNQRCSALDAALVNGTASHALDFDDCNNTMGGHPSVPILPALFALADEIKVSGKEFITAYIAGFEVETKLAMMVNFYHYSKGWHPTTTLGVFGSAAACSKLLKLTQEQTKVALAIAASGASGLKANFGSMTKPMHIGRCAREGLLAAKLAKQGFTANKVDVFEHPQGFLEVYNGAGNYDIDKGLQAWGAPFDIVKPGIAIKQYPCCGSTHPAIDCAIDIYQTHQIQVDEIELVNIWIHERRLKHTNRPLPKSELDAKFSVQYVVARALTDGCVAIEHFEESAYSAPKILELMQKIQAKPYGDTQFSPDNHFGGQVRIQLKDGRVFEAKVQEPLGRTSDNPLPQDRLQAKFELCARRVLSQDAITHAYELITQFESIEDVRNLTELLKTN</sequence>
<protein>
    <submittedName>
        <fullName evidence="4">2-methylcitrate dehydratase PrpD</fullName>
    </submittedName>
</protein>
<evidence type="ECO:0000256" key="1">
    <source>
        <dbReference type="ARBA" id="ARBA00006174"/>
    </source>
</evidence>
<dbReference type="InterPro" id="IPR042188">
    <property type="entry name" value="MmgE/PrpD_sf_2"/>
</dbReference>
<keyword evidence="5" id="KW-1185">Reference proteome</keyword>
<name>A0A1W1YA83_9BURK</name>
<proteinExistence type="inferred from homology"/>
<dbReference type="Pfam" id="PF03972">
    <property type="entry name" value="MmgE_PrpD_N"/>
    <property type="match status" value="1"/>
</dbReference>
<feature type="domain" description="MmgE/PrpD C-terminal" evidence="3">
    <location>
        <begin position="268"/>
        <end position="426"/>
    </location>
</feature>
<gene>
    <name evidence="4" type="ORF">SAMN06296008_102160</name>
</gene>
<dbReference type="InterPro" id="IPR005656">
    <property type="entry name" value="MmgE_PrpD"/>
</dbReference>
<dbReference type="OrthoDB" id="8680281at2"/>
<dbReference type="InterPro" id="IPR042183">
    <property type="entry name" value="MmgE/PrpD_sf_1"/>
</dbReference>
<dbReference type="STRING" id="1938817.SAMN06296008_102160"/>
<dbReference type="SUPFAM" id="SSF103378">
    <property type="entry name" value="2-methylcitrate dehydratase PrpD"/>
    <property type="match status" value="1"/>
</dbReference>
<dbReference type="Gene3D" id="3.30.1330.120">
    <property type="entry name" value="2-methylcitrate dehydratase PrpD"/>
    <property type="match status" value="1"/>
</dbReference>
<dbReference type="InterPro" id="IPR036148">
    <property type="entry name" value="MmgE/PrpD_sf"/>
</dbReference>
<evidence type="ECO:0000313" key="4">
    <source>
        <dbReference type="EMBL" id="SMC33024.1"/>
    </source>
</evidence>
<dbReference type="PANTHER" id="PTHR16943">
    <property type="entry name" value="2-METHYLCITRATE DEHYDRATASE-RELATED"/>
    <property type="match status" value="1"/>
</dbReference>
<dbReference type="AlphaFoldDB" id="A0A1W1YA83"/>
<evidence type="ECO:0000259" key="3">
    <source>
        <dbReference type="Pfam" id="PF19305"/>
    </source>
</evidence>
<comment type="similarity">
    <text evidence="1">Belongs to the PrpD family.</text>
</comment>
<dbReference type="EMBL" id="FWXJ01000002">
    <property type="protein sequence ID" value="SMC33024.1"/>
    <property type="molecule type" value="Genomic_DNA"/>
</dbReference>
<evidence type="ECO:0000313" key="5">
    <source>
        <dbReference type="Proteomes" id="UP000192708"/>
    </source>
</evidence>